<dbReference type="Gene3D" id="3.30.830.10">
    <property type="entry name" value="Metalloenzyme, LuxS/M16 peptidase-like"/>
    <property type="match status" value="2"/>
</dbReference>
<dbReference type="Pfam" id="PF00675">
    <property type="entry name" value="Peptidase_M16"/>
    <property type="match status" value="1"/>
</dbReference>
<gene>
    <name evidence="8" type="ORF">R4146_04355</name>
</gene>
<keyword evidence="9" id="KW-1185">Reference proteome</keyword>
<dbReference type="NCBIfam" id="NF047421">
    <property type="entry name" value="YfmH_fam"/>
    <property type="match status" value="1"/>
</dbReference>
<keyword evidence="5" id="KW-0482">Metalloprotease</keyword>
<evidence type="ECO:0000256" key="1">
    <source>
        <dbReference type="ARBA" id="ARBA00007261"/>
    </source>
</evidence>
<evidence type="ECO:0000259" key="7">
    <source>
        <dbReference type="Pfam" id="PF05193"/>
    </source>
</evidence>
<name>A0ABU8SKG6_9LACO</name>
<accession>A0ABU8SKG6</accession>
<dbReference type="EMBL" id="JAWMWH010000001">
    <property type="protein sequence ID" value="MEJ6400402.1"/>
    <property type="molecule type" value="Genomic_DNA"/>
</dbReference>
<evidence type="ECO:0000256" key="5">
    <source>
        <dbReference type="ARBA" id="ARBA00023049"/>
    </source>
</evidence>
<keyword evidence="3" id="KW-0378">Hydrolase</keyword>
<evidence type="ECO:0000313" key="9">
    <source>
        <dbReference type="Proteomes" id="UP001370590"/>
    </source>
</evidence>
<keyword evidence="4" id="KW-0862">Zinc</keyword>
<dbReference type="Proteomes" id="UP001370590">
    <property type="component" value="Unassembled WGS sequence"/>
</dbReference>
<dbReference type="Pfam" id="PF05193">
    <property type="entry name" value="Peptidase_M16_C"/>
    <property type="match status" value="1"/>
</dbReference>
<dbReference type="PANTHER" id="PTHR43690">
    <property type="entry name" value="NARDILYSIN"/>
    <property type="match status" value="1"/>
</dbReference>
<feature type="domain" description="Peptidase M16 N-terminal" evidence="6">
    <location>
        <begin position="63"/>
        <end position="174"/>
    </location>
</feature>
<proteinExistence type="inferred from homology"/>
<sequence>MNKTEYPVYGDSVFSQRLENGLHVMIVPKSEYYKTYATLAVDYGSIDNQFVDPNTNKVVTLPAGIAHFLEHKMFDKNGYDAFDLFTKYGSNANAFTSFTSTNYLFATTNHVKENLEILLNFVQEPYFTDEKVEKEKGIIGQEIQMYNDDPDSRLFFETIANMYPHFPLNKDIAGSVESIQKITAADLKLAYQVFYQPSNMTLKVVGNVDPDDIMQMIMDNQAKKQFAAPTEIKRVFADQQPYDFEKNHRETLNLSRPKAALGIKGITPLANGHDEAKQELTLSLLLTLLFSENSQIYAELYDEGIIDDSFSFELDCEREFYFVMLAGDTDQPERFIERLSGVVKNVDSLLDDLAADFDLIKREKIGQRVSMMNSLEAIAARLGDEMNAYTNLYDEVSIIQSIQLTDLKLAAKQLFNADAMTSNIFI</sequence>
<dbReference type="PANTHER" id="PTHR43690:SF17">
    <property type="entry name" value="PROTEIN YHJJ"/>
    <property type="match status" value="1"/>
</dbReference>
<comment type="caution">
    <text evidence="8">The sequence shown here is derived from an EMBL/GenBank/DDBJ whole genome shotgun (WGS) entry which is preliminary data.</text>
</comment>
<keyword evidence="2" id="KW-0645">Protease</keyword>
<dbReference type="InterPro" id="IPR050626">
    <property type="entry name" value="Peptidase_M16"/>
</dbReference>
<evidence type="ECO:0000256" key="3">
    <source>
        <dbReference type="ARBA" id="ARBA00022801"/>
    </source>
</evidence>
<evidence type="ECO:0000259" key="6">
    <source>
        <dbReference type="Pfam" id="PF00675"/>
    </source>
</evidence>
<evidence type="ECO:0000313" key="8">
    <source>
        <dbReference type="EMBL" id="MEJ6400402.1"/>
    </source>
</evidence>
<dbReference type="InterPro" id="IPR011249">
    <property type="entry name" value="Metalloenz_LuxS/M16"/>
</dbReference>
<feature type="domain" description="Peptidase M16 C-terminal" evidence="7">
    <location>
        <begin position="181"/>
        <end position="354"/>
    </location>
</feature>
<dbReference type="RefSeq" id="WP_339960211.1">
    <property type="nucleotide sequence ID" value="NZ_JAWMWH010000001.1"/>
</dbReference>
<dbReference type="InterPro" id="IPR011765">
    <property type="entry name" value="Pept_M16_N"/>
</dbReference>
<organism evidence="8 9">
    <name type="scientific">Nicoliella lavandulae</name>
    <dbReference type="NCBI Taxonomy" id="3082954"/>
    <lineage>
        <taxon>Bacteria</taxon>
        <taxon>Bacillati</taxon>
        <taxon>Bacillota</taxon>
        <taxon>Bacilli</taxon>
        <taxon>Lactobacillales</taxon>
        <taxon>Lactobacillaceae</taxon>
        <taxon>Nicoliella</taxon>
    </lineage>
</organism>
<dbReference type="SUPFAM" id="SSF63411">
    <property type="entry name" value="LuxS/MPP-like metallohydrolase"/>
    <property type="match status" value="2"/>
</dbReference>
<dbReference type="InterPro" id="IPR007863">
    <property type="entry name" value="Peptidase_M16_C"/>
</dbReference>
<reference evidence="8 9" key="1">
    <citation type="submission" date="2023-10" db="EMBL/GenBank/DDBJ databases">
        <title>Nicoliella lavandulae sp. nov. isolated from Lavandula angustifolia flowers.</title>
        <authorList>
            <person name="Alcantara C."/>
            <person name="Zuniga M."/>
            <person name="Landete J.M."/>
            <person name="Monedero V."/>
        </authorList>
    </citation>
    <scope>NUCLEOTIDE SEQUENCE [LARGE SCALE GENOMIC DNA]</scope>
    <source>
        <strain evidence="8 9">Es01</strain>
    </source>
</reference>
<evidence type="ECO:0000256" key="4">
    <source>
        <dbReference type="ARBA" id="ARBA00022833"/>
    </source>
</evidence>
<protein>
    <submittedName>
        <fullName evidence="8">Pitrilysin family protein</fullName>
    </submittedName>
</protein>
<evidence type="ECO:0000256" key="2">
    <source>
        <dbReference type="ARBA" id="ARBA00022670"/>
    </source>
</evidence>
<comment type="similarity">
    <text evidence="1">Belongs to the peptidase M16 family.</text>
</comment>